<sequence length="67" mass="7448">MKAKWSFSNGENKVNLPIKKGSLHMVIGPTTWSLAIILKHGKICLYKGVDRIELSPSTVVQVRVSLE</sequence>
<organism evidence="1">
    <name type="scientific">Rhizophora mucronata</name>
    <name type="common">Asiatic mangrove</name>
    <dbReference type="NCBI Taxonomy" id="61149"/>
    <lineage>
        <taxon>Eukaryota</taxon>
        <taxon>Viridiplantae</taxon>
        <taxon>Streptophyta</taxon>
        <taxon>Embryophyta</taxon>
        <taxon>Tracheophyta</taxon>
        <taxon>Spermatophyta</taxon>
        <taxon>Magnoliopsida</taxon>
        <taxon>eudicotyledons</taxon>
        <taxon>Gunneridae</taxon>
        <taxon>Pentapetalae</taxon>
        <taxon>rosids</taxon>
        <taxon>fabids</taxon>
        <taxon>Malpighiales</taxon>
        <taxon>Rhizophoraceae</taxon>
        <taxon>Rhizophora</taxon>
    </lineage>
</organism>
<dbReference type="EMBL" id="GGEC01060082">
    <property type="protein sequence ID" value="MBX40566.1"/>
    <property type="molecule type" value="Transcribed_RNA"/>
</dbReference>
<name>A0A2P2NDL4_RHIMU</name>
<dbReference type="AlphaFoldDB" id="A0A2P2NDL4"/>
<evidence type="ECO:0000313" key="1">
    <source>
        <dbReference type="EMBL" id="MBX40566.1"/>
    </source>
</evidence>
<protein>
    <submittedName>
        <fullName evidence="1">Uncharacterized protein</fullName>
    </submittedName>
</protein>
<reference evidence="1" key="1">
    <citation type="submission" date="2018-02" db="EMBL/GenBank/DDBJ databases">
        <title>Rhizophora mucronata_Transcriptome.</title>
        <authorList>
            <person name="Meera S.P."/>
            <person name="Sreeshan A."/>
            <person name="Augustine A."/>
        </authorList>
    </citation>
    <scope>NUCLEOTIDE SEQUENCE</scope>
    <source>
        <tissue evidence="1">Leaf</tissue>
    </source>
</reference>
<proteinExistence type="predicted"/>
<accession>A0A2P2NDL4</accession>